<dbReference type="Proteomes" id="UP000284824">
    <property type="component" value="Unassembled WGS sequence"/>
</dbReference>
<organism evidence="1 2">
    <name type="scientific">Nonomuraea polychroma</name>
    <dbReference type="NCBI Taxonomy" id="46176"/>
    <lineage>
        <taxon>Bacteria</taxon>
        <taxon>Bacillati</taxon>
        <taxon>Actinomycetota</taxon>
        <taxon>Actinomycetes</taxon>
        <taxon>Streptosporangiales</taxon>
        <taxon>Streptosporangiaceae</taxon>
        <taxon>Nonomuraea</taxon>
    </lineage>
</organism>
<keyword evidence="2" id="KW-1185">Reference proteome</keyword>
<proteinExistence type="predicted"/>
<name>A0A438M8E4_9ACTN</name>
<gene>
    <name evidence="1" type="ORF">EDD27_4610</name>
</gene>
<reference evidence="1 2" key="1">
    <citation type="submission" date="2019-01" db="EMBL/GenBank/DDBJ databases">
        <title>Sequencing the genomes of 1000 actinobacteria strains.</title>
        <authorList>
            <person name="Klenk H.-P."/>
        </authorList>
    </citation>
    <scope>NUCLEOTIDE SEQUENCE [LARGE SCALE GENOMIC DNA]</scope>
    <source>
        <strain evidence="1 2">DSM 43925</strain>
    </source>
</reference>
<dbReference type="EMBL" id="SAUN01000001">
    <property type="protein sequence ID" value="RVX41994.1"/>
    <property type="molecule type" value="Genomic_DNA"/>
</dbReference>
<evidence type="ECO:0000313" key="1">
    <source>
        <dbReference type="EMBL" id="RVX41994.1"/>
    </source>
</evidence>
<protein>
    <submittedName>
        <fullName evidence="1">Uncharacterized protein</fullName>
    </submittedName>
</protein>
<dbReference type="AlphaFoldDB" id="A0A438M8E4"/>
<comment type="caution">
    <text evidence="1">The sequence shown here is derived from an EMBL/GenBank/DDBJ whole genome shotgun (WGS) entry which is preliminary data.</text>
</comment>
<accession>A0A438M8E4</accession>
<evidence type="ECO:0000313" key="2">
    <source>
        <dbReference type="Proteomes" id="UP000284824"/>
    </source>
</evidence>
<sequence>MSLVLELVRRARGLAFPRDRSDEQLQDGRVPGQWRLPGDVLIAGTAAALGRPAFPGPARVFAGTQDKDDRVIHGNVTA</sequence>